<dbReference type="PANTHER" id="PTHR30390">
    <property type="entry name" value="SEDOHEPTULOSE 7-PHOSPHATE ISOMERASE / DNAA INITIATOR-ASSOCIATING FACTOR FOR REPLICATION INITIATION"/>
    <property type="match status" value="1"/>
</dbReference>
<feature type="domain" description="SIS" evidence="10">
    <location>
        <begin position="65"/>
        <end position="240"/>
    </location>
</feature>
<evidence type="ECO:0000256" key="7">
    <source>
        <dbReference type="ARBA" id="ARBA00023277"/>
    </source>
</evidence>
<keyword evidence="5" id="KW-0067">ATP-binding</keyword>
<feature type="region of interest" description="Disordered" evidence="9">
    <location>
        <begin position="597"/>
        <end position="624"/>
    </location>
</feature>
<dbReference type="Gene3D" id="3.40.1190.20">
    <property type="match status" value="1"/>
</dbReference>
<dbReference type="SUPFAM" id="SSF53613">
    <property type="entry name" value="Ribokinase-like"/>
    <property type="match status" value="1"/>
</dbReference>
<dbReference type="SUPFAM" id="SSF53697">
    <property type="entry name" value="SIS domain"/>
    <property type="match status" value="1"/>
</dbReference>
<evidence type="ECO:0000256" key="8">
    <source>
        <dbReference type="ARBA" id="ARBA00047428"/>
    </source>
</evidence>
<protein>
    <recommendedName>
        <fullName evidence="1">D-glycero-beta-D-manno-heptose 1-phosphate adenylyltransferase</fullName>
        <ecNumber evidence="1">2.7.7.70</ecNumber>
    </recommendedName>
</protein>
<evidence type="ECO:0000256" key="9">
    <source>
        <dbReference type="SAM" id="MobiDB-lite"/>
    </source>
</evidence>
<evidence type="ECO:0000256" key="1">
    <source>
        <dbReference type="ARBA" id="ARBA00012519"/>
    </source>
</evidence>
<organism evidence="11 12">
    <name type="scientific">Parafrankia irregularis</name>
    <dbReference type="NCBI Taxonomy" id="795642"/>
    <lineage>
        <taxon>Bacteria</taxon>
        <taxon>Bacillati</taxon>
        <taxon>Actinomycetota</taxon>
        <taxon>Actinomycetes</taxon>
        <taxon>Frankiales</taxon>
        <taxon>Frankiaceae</taxon>
        <taxon>Parafrankia</taxon>
    </lineage>
</organism>
<keyword evidence="6" id="KW-0511">Multifunctional enzyme</keyword>
<dbReference type="GO" id="GO:0016779">
    <property type="term" value="F:nucleotidyltransferase activity"/>
    <property type="evidence" value="ECO:0007669"/>
    <property type="project" value="UniProtKB-KW"/>
</dbReference>
<evidence type="ECO:0000256" key="4">
    <source>
        <dbReference type="ARBA" id="ARBA00022741"/>
    </source>
</evidence>
<dbReference type="GO" id="GO:1901135">
    <property type="term" value="P:carbohydrate derivative metabolic process"/>
    <property type="evidence" value="ECO:0007669"/>
    <property type="project" value="InterPro"/>
</dbReference>
<keyword evidence="4" id="KW-0547">Nucleotide-binding</keyword>
<dbReference type="EC" id="2.7.7.70" evidence="1"/>
<dbReference type="NCBIfam" id="TIGR00125">
    <property type="entry name" value="cyt_tran_rel"/>
    <property type="match status" value="1"/>
</dbReference>
<evidence type="ECO:0000256" key="3">
    <source>
        <dbReference type="ARBA" id="ARBA00022695"/>
    </source>
</evidence>
<proteinExistence type="predicted"/>
<dbReference type="InterPro" id="IPR029056">
    <property type="entry name" value="Ribokinase-like"/>
</dbReference>
<evidence type="ECO:0000313" key="11">
    <source>
        <dbReference type="EMBL" id="CUU56218.1"/>
    </source>
</evidence>
<accession>A0A0S4QP20</accession>
<dbReference type="InterPro" id="IPR050099">
    <property type="entry name" value="SIS_GmhA/DiaA_subfam"/>
</dbReference>
<dbReference type="NCBIfam" id="TIGR02199">
    <property type="entry name" value="rfaE_dom_II"/>
    <property type="match status" value="1"/>
</dbReference>
<reference evidence="12" key="1">
    <citation type="submission" date="2015-11" db="EMBL/GenBank/DDBJ databases">
        <authorList>
            <person name="Varghese N."/>
        </authorList>
    </citation>
    <scope>NUCLEOTIDE SEQUENCE [LARGE SCALE GENOMIC DNA]</scope>
    <source>
        <strain evidence="12">DSM 45899</strain>
    </source>
</reference>
<dbReference type="AlphaFoldDB" id="A0A0S4QP20"/>
<dbReference type="Gene3D" id="3.40.50.620">
    <property type="entry name" value="HUPs"/>
    <property type="match status" value="1"/>
</dbReference>
<dbReference type="PROSITE" id="PS51464">
    <property type="entry name" value="SIS"/>
    <property type="match status" value="1"/>
</dbReference>
<name>A0A0S4QP20_9ACTN</name>
<dbReference type="InterPro" id="IPR004821">
    <property type="entry name" value="Cyt_trans-like"/>
</dbReference>
<dbReference type="RefSeq" id="WP_091276113.1">
    <property type="nucleotide sequence ID" value="NZ_FAOZ01000007.1"/>
</dbReference>
<dbReference type="CDD" id="cd05006">
    <property type="entry name" value="SIS_GmhA"/>
    <property type="match status" value="1"/>
</dbReference>
<dbReference type="SUPFAM" id="SSF52374">
    <property type="entry name" value="Nucleotidylyl transferase"/>
    <property type="match status" value="1"/>
</dbReference>
<evidence type="ECO:0000256" key="5">
    <source>
        <dbReference type="ARBA" id="ARBA00022840"/>
    </source>
</evidence>
<dbReference type="InterPro" id="IPR011611">
    <property type="entry name" value="PfkB_dom"/>
</dbReference>
<dbReference type="GO" id="GO:0005524">
    <property type="term" value="F:ATP binding"/>
    <property type="evidence" value="ECO:0007669"/>
    <property type="project" value="UniProtKB-KW"/>
</dbReference>
<dbReference type="InterPro" id="IPR014729">
    <property type="entry name" value="Rossmann-like_a/b/a_fold"/>
</dbReference>
<dbReference type="EMBL" id="FAOZ01000007">
    <property type="protein sequence ID" value="CUU56218.1"/>
    <property type="molecule type" value="Genomic_DNA"/>
</dbReference>
<feature type="region of interest" description="Disordered" evidence="9">
    <location>
        <begin position="258"/>
        <end position="310"/>
    </location>
</feature>
<dbReference type="Pfam" id="PF13580">
    <property type="entry name" value="SIS_2"/>
    <property type="match status" value="1"/>
</dbReference>
<evidence type="ECO:0000256" key="2">
    <source>
        <dbReference type="ARBA" id="ARBA00022679"/>
    </source>
</evidence>
<feature type="compositionally biased region" description="Basic and acidic residues" evidence="9">
    <location>
        <begin position="1"/>
        <end position="21"/>
    </location>
</feature>
<dbReference type="PANTHER" id="PTHR30390:SF6">
    <property type="entry name" value="DNAA INITIATOR-ASSOCIATING PROTEIN DIAA"/>
    <property type="match status" value="1"/>
</dbReference>
<comment type="catalytic activity">
    <reaction evidence="8">
        <text>D-glycero-beta-D-manno-heptose 1-phosphate + ATP + H(+) = ADP-D-glycero-beta-D-manno-heptose + diphosphate</text>
        <dbReference type="Rhea" id="RHEA:27465"/>
        <dbReference type="ChEBI" id="CHEBI:15378"/>
        <dbReference type="ChEBI" id="CHEBI:30616"/>
        <dbReference type="ChEBI" id="CHEBI:33019"/>
        <dbReference type="ChEBI" id="CHEBI:59967"/>
        <dbReference type="ChEBI" id="CHEBI:61593"/>
        <dbReference type="EC" id="2.7.7.70"/>
    </reaction>
</comment>
<dbReference type="Pfam" id="PF01467">
    <property type="entry name" value="CTP_transf_like"/>
    <property type="match status" value="1"/>
</dbReference>
<evidence type="ECO:0000256" key="6">
    <source>
        <dbReference type="ARBA" id="ARBA00023268"/>
    </source>
</evidence>
<dbReference type="Pfam" id="PF00294">
    <property type="entry name" value="PfkB"/>
    <property type="match status" value="1"/>
</dbReference>
<dbReference type="GO" id="GO:0016773">
    <property type="term" value="F:phosphotransferase activity, alcohol group as acceptor"/>
    <property type="evidence" value="ECO:0007669"/>
    <property type="project" value="InterPro"/>
</dbReference>
<feature type="region of interest" description="Disordered" evidence="9">
    <location>
        <begin position="1"/>
        <end position="34"/>
    </location>
</feature>
<dbReference type="InterPro" id="IPR001347">
    <property type="entry name" value="SIS_dom"/>
</dbReference>
<dbReference type="Gene3D" id="3.40.50.10490">
    <property type="entry name" value="Glucose-6-phosphate isomerase like protein, domain 1"/>
    <property type="match status" value="1"/>
</dbReference>
<evidence type="ECO:0000313" key="12">
    <source>
        <dbReference type="Proteomes" id="UP000198802"/>
    </source>
</evidence>
<dbReference type="Proteomes" id="UP000198802">
    <property type="component" value="Unassembled WGS sequence"/>
</dbReference>
<keyword evidence="3" id="KW-0548">Nucleotidyltransferase</keyword>
<gene>
    <name evidence="11" type="ORF">Ga0074812_107102</name>
</gene>
<dbReference type="GO" id="GO:0005975">
    <property type="term" value="P:carbohydrate metabolic process"/>
    <property type="evidence" value="ECO:0007669"/>
    <property type="project" value="InterPro"/>
</dbReference>
<evidence type="ECO:0000259" key="10">
    <source>
        <dbReference type="PROSITE" id="PS51464"/>
    </source>
</evidence>
<dbReference type="InterPro" id="IPR011914">
    <property type="entry name" value="RfaE_dom_II"/>
</dbReference>
<keyword evidence="12" id="KW-1185">Reference proteome</keyword>
<dbReference type="InterPro" id="IPR046348">
    <property type="entry name" value="SIS_dom_sf"/>
</dbReference>
<sequence>MTRGPLDRDRSRHDHADDSPGDRPGAASPRSCWPATARADRHVRELAATLPTLDVACLERWGGRLADLLPAGGRLLAAGNGGSAAQAQHLTAELVGRFQDERPAMSAIALHADTSSLTAIGNDYGYEEVFARQVRAHGRPGDVLMLLSTSGRSANLLRAATTAGEMGLTVWALLGPPGSPLAGLCHETVSVGETANASRAVDAGRAGSRPSPSIPTSTVQEVHLVAVHVLCAAFDGALSAVRGSDQAVAEDVRTVGGAGFPASAGERPADQRTARARPLGPVRRTDGDPPTAPDRGRPNSPTARRGGRRPIVVVGDTLLDRDISGHAARLAPDAPVPVLDGLDVTERPGGAGLAAILLASDGAAVTLITALARDDAGRRLAVMLAEAGVELVDLGLTGETPSKSRIRAGGRSLVRLDDGGEGRVEGVVPAAVRTALDQAAAVLVSDYGRGVAAAPPLRSALARRGGTPLVWDPHPRGAAPLAGATLATPNGAEAAGAAPGIEGTSLSSVCARGRALAARWDVGAVAITLAERGAMLVTAGSAPPLLAPALPVSGGDACGAGDRFAASAVEAFAAGRLPSEAVAVATRHAGEFVAAGGSASVRPSGGEPAGRWRPSPLAAGGDPLRTRKGDGHAVAVAVRARGGTVVATGGCFDLLHAGHVEVLRAARSLGDCLVVCLNSDDSVRRLKGPDRPIVGAADRAAVLRGLDSVDAVMIFDEDTPARLLADLRPDIFAKGGDYAVTDLPEAGIVASWGGQAVVLPYLAGRSTSTLIREAVRRGGS</sequence>
<keyword evidence="7" id="KW-0119">Carbohydrate metabolism</keyword>
<keyword evidence="2" id="KW-0808">Transferase</keyword>
<dbReference type="InterPro" id="IPR035461">
    <property type="entry name" value="GmhA/DiaA"/>
</dbReference>